<keyword evidence="2" id="KW-1185">Reference proteome</keyword>
<gene>
    <name evidence="1" type="ORF">NUU61_002239</name>
</gene>
<evidence type="ECO:0000313" key="1">
    <source>
        <dbReference type="EMBL" id="KAJ5104892.1"/>
    </source>
</evidence>
<dbReference type="EMBL" id="JAPMSZ010000004">
    <property type="protein sequence ID" value="KAJ5104892.1"/>
    <property type="molecule type" value="Genomic_DNA"/>
</dbReference>
<dbReference type="OrthoDB" id="5089392at2759"/>
<dbReference type="GeneID" id="81391989"/>
<name>A0A9W9FRB1_9EURO</name>
<evidence type="ECO:0000313" key="2">
    <source>
        <dbReference type="Proteomes" id="UP001141434"/>
    </source>
</evidence>
<comment type="caution">
    <text evidence="1">The sequence shown here is derived from an EMBL/GenBank/DDBJ whole genome shotgun (WGS) entry which is preliminary data.</text>
</comment>
<reference evidence="1" key="2">
    <citation type="journal article" date="2023" name="IMA Fungus">
        <title>Comparative genomic study of the Penicillium genus elucidates a diverse pangenome and 15 lateral gene transfer events.</title>
        <authorList>
            <person name="Petersen C."/>
            <person name="Sorensen T."/>
            <person name="Nielsen M.R."/>
            <person name="Sondergaard T.E."/>
            <person name="Sorensen J.L."/>
            <person name="Fitzpatrick D.A."/>
            <person name="Frisvad J.C."/>
            <person name="Nielsen K.L."/>
        </authorList>
    </citation>
    <scope>NUCLEOTIDE SEQUENCE</scope>
    <source>
        <strain evidence="1">IBT 34128</strain>
    </source>
</reference>
<dbReference type="AlphaFoldDB" id="A0A9W9FRB1"/>
<accession>A0A9W9FRB1</accession>
<organism evidence="1 2">
    <name type="scientific">Penicillium alfredii</name>
    <dbReference type="NCBI Taxonomy" id="1506179"/>
    <lineage>
        <taxon>Eukaryota</taxon>
        <taxon>Fungi</taxon>
        <taxon>Dikarya</taxon>
        <taxon>Ascomycota</taxon>
        <taxon>Pezizomycotina</taxon>
        <taxon>Eurotiomycetes</taxon>
        <taxon>Eurotiomycetidae</taxon>
        <taxon>Eurotiales</taxon>
        <taxon>Aspergillaceae</taxon>
        <taxon>Penicillium</taxon>
    </lineage>
</organism>
<sequence>MSPAEEQNTLDTLAGVSSDSDDIAETISTSNFQQTTPQVINNMKSMTEEIIEKRVTFAQQKLLASLKAKHELLSKTSFAQPITTSLHTLEAHLDTTLCSAIDSMPTFKEDAEKLKQDLDTSLDEAINTYSE</sequence>
<reference evidence="1" key="1">
    <citation type="submission" date="2022-11" db="EMBL/GenBank/DDBJ databases">
        <authorList>
            <person name="Petersen C."/>
        </authorList>
    </citation>
    <scope>NUCLEOTIDE SEQUENCE</scope>
    <source>
        <strain evidence="1">IBT 34128</strain>
    </source>
</reference>
<dbReference type="Proteomes" id="UP001141434">
    <property type="component" value="Unassembled WGS sequence"/>
</dbReference>
<protein>
    <submittedName>
        <fullName evidence="1">Uncharacterized protein</fullName>
    </submittedName>
</protein>
<dbReference type="RefSeq" id="XP_056513888.1">
    <property type="nucleotide sequence ID" value="XM_056652821.1"/>
</dbReference>
<proteinExistence type="predicted"/>